<organism evidence="2 3">
    <name type="scientific">Aeromicrobium erythreum</name>
    <dbReference type="NCBI Taxonomy" id="2041"/>
    <lineage>
        <taxon>Bacteria</taxon>
        <taxon>Bacillati</taxon>
        <taxon>Actinomycetota</taxon>
        <taxon>Actinomycetes</taxon>
        <taxon>Propionibacteriales</taxon>
        <taxon>Nocardioidaceae</taxon>
        <taxon>Aeromicrobium</taxon>
    </lineage>
</organism>
<name>A0A0U4CS82_9ACTN</name>
<reference evidence="2 3" key="1">
    <citation type="journal article" date="1991" name="Int. J. Syst. Bacteriol.">
        <title>Description of the erythromycin-producing bacterium Arthrobacter sp. strain NRRL B-3381 as Aeromicrobium erythreum gen. nov., sp. nov.</title>
        <authorList>
            <person name="Miller E.S."/>
            <person name="Woese C.R."/>
            <person name="Brenner S."/>
        </authorList>
    </citation>
    <scope>NUCLEOTIDE SEQUENCE [LARGE SCALE GENOMIC DNA]</scope>
    <source>
        <strain evidence="2 3">AR18</strain>
    </source>
</reference>
<dbReference type="STRING" id="2041.AERYTH_15340"/>
<dbReference type="PATRIC" id="fig|2041.4.peg.3204"/>
<dbReference type="Proteomes" id="UP000067689">
    <property type="component" value="Chromosome"/>
</dbReference>
<evidence type="ECO:0000256" key="1">
    <source>
        <dbReference type="SAM" id="Phobius"/>
    </source>
</evidence>
<dbReference type="KEGG" id="aer:AERYTH_15340"/>
<evidence type="ECO:0000313" key="3">
    <source>
        <dbReference type="Proteomes" id="UP000067689"/>
    </source>
</evidence>
<dbReference type="AlphaFoldDB" id="A0A0U4CS82"/>
<dbReference type="RefSeq" id="WP_067860475.1">
    <property type="nucleotide sequence ID" value="NZ_CP011502.1"/>
</dbReference>
<sequence>MTGPTSPTPPWPVEILPVRWSQSQGRTQVARELRWNLVGALGLGAGALANVDHAPVLAGLAVALGLAGLVAPVVAPVVRWPERVVVDEETVTLWRRGRVRGRVRRGVDLRAVRYRLGRDDGSSPQHLALSDGQDGFRLTDPRWAPRHLELADVAGVDAPMSGVTLVRRQMPEALPVLDRTFVAWGRPELRRRRLAVVGLLVVVLVAVAVVVARHQAGVL</sequence>
<accession>A0A0U4CS82</accession>
<protein>
    <submittedName>
        <fullName evidence="2">Uncharacterized protein</fullName>
    </submittedName>
</protein>
<evidence type="ECO:0000313" key="2">
    <source>
        <dbReference type="EMBL" id="ALX05974.1"/>
    </source>
</evidence>
<proteinExistence type="predicted"/>
<keyword evidence="1" id="KW-0812">Transmembrane</keyword>
<gene>
    <name evidence="2" type="ORF">AERYTH_15340</name>
</gene>
<keyword evidence="1" id="KW-1133">Transmembrane helix</keyword>
<keyword evidence="3" id="KW-1185">Reference proteome</keyword>
<feature type="transmembrane region" description="Helical" evidence="1">
    <location>
        <begin position="57"/>
        <end position="78"/>
    </location>
</feature>
<feature type="transmembrane region" description="Helical" evidence="1">
    <location>
        <begin position="194"/>
        <end position="212"/>
    </location>
</feature>
<dbReference type="EMBL" id="CP011502">
    <property type="protein sequence ID" value="ALX05974.1"/>
    <property type="molecule type" value="Genomic_DNA"/>
</dbReference>
<keyword evidence="1" id="KW-0472">Membrane</keyword>